<dbReference type="OrthoDB" id="5957871at2759"/>
<comment type="similarity">
    <text evidence="2 10">Belongs to the G-protein coupled receptor 1 family.</text>
</comment>
<keyword evidence="9 10" id="KW-0807">Transducer</keyword>
<dbReference type="Gene3D" id="1.20.1070.10">
    <property type="entry name" value="Rhodopsin 7-helix transmembrane proteins"/>
    <property type="match status" value="2"/>
</dbReference>
<feature type="transmembrane region" description="Helical" evidence="11">
    <location>
        <begin position="122"/>
        <end position="143"/>
    </location>
</feature>
<evidence type="ECO:0000313" key="13">
    <source>
        <dbReference type="EMBL" id="CAH0104162.1"/>
    </source>
</evidence>
<dbReference type="GO" id="GO:0005886">
    <property type="term" value="C:plasma membrane"/>
    <property type="evidence" value="ECO:0007669"/>
    <property type="project" value="UniProtKB-SubCell"/>
</dbReference>
<evidence type="ECO:0000256" key="1">
    <source>
        <dbReference type="ARBA" id="ARBA00004651"/>
    </source>
</evidence>
<evidence type="ECO:0000313" key="14">
    <source>
        <dbReference type="Proteomes" id="UP000789390"/>
    </source>
</evidence>
<dbReference type="EMBL" id="CAKKLH010000125">
    <property type="protein sequence ID" value="CAH0104162.1"/>
    <property type="molecule type" value="Genomic_DNA"/>
</dbReference>
<dbReference type="SUPFAM" id="SSF81321">
    <property type="entry name" value="Family A G protein-coupled receptor-like"/>
    <property type="match status" value="1"/>
</dbReference>
<dbReference type="Pfam" id="PF00001">
    <property type="entry name" value="7tm_1"/>
    <property type="match status" value="1"/>
</dbReference>
<keyword evidence="7 11" id="KW-0472">Membrane</keyword>
<evidence type="ECO:0000259" key="12">
    <source>
        <dbReference type="PROSITE" id="PS50262"/>
    </source>
</evidence>
<evidence type="ECO:0000256" key="7">
    <source>
        <dbReference type="ARBA" id="ARBA00023136"/>
    </source>
</evidence>
<evidence type="ECO:0000256" key="2">
    <source>
        <dbReference type="ARBA" id="ARBA00010663"/>
    </source>
</evidence>
<evidence type="ECO:0000256" key="8">
    <source>
        <dbReference type="ARBA" id="ARBA00023170"/>
    </source>
</evidence>
<evidence type="ECO:0000256" key="6">
    <source>
        <dbReference type="ARBA" id="ARBA00023040"/>
    </source>
</evidence>
<dbReference type="GO" id="GO:0004930">
    <property type="term" value="F:G protein-coupled receptor activity"/>
    <property type="evidence" value="ECO:0007669"/>
    <property type="project" value="UniProtKB-KW"/>
</dbReference>
<dbReference type="AlphaFoldDB" id="A0A8J2RGN7"/>
<feature type="transmembrane region" description="Helical" evidence="11">
    <location>
        <begin position="164"/>
        <end position="186"/>
    </location>
</feature>
<dbReference type="PRINTS" id="PR00237">
    <property type="entry name" value="GPCRRHODOPSN"/>
</dbReference>
<dbReference type="Proteomes" id="UP000789390">
    <property type="component" value="Unassembled WGS sequence"/>
</dbReference>
<proteinExistence type="inferred from homology"/>
<evidence type="ECO:0000256" key="5">
    <source>
        <dbReference type="ARBA" id="ARBA00022989"/>
    </source>
</evidence>
<evidence type="ECO:0000256" key="11">
    <source>
        <dbReference type="SAM" id="Phobius"/>
    </source>
</evidence>
<accession>A0A8J2RGN7</accession>
<dbReference type="PANTHER" id="PTHR24248">
    <property type="entry name" value="ADRENERGIC RECEPTOR-RELATED G-PROTEIN COUPLED RECEPTOR"/>
    <property type="match status" value="1"/>
</dbReference>
<keyword evidence="4 10" id="KW-0812">Transmembrane</keyword>
<protein>
    <recommendedName>
        <fullName evidence="12">G-protein coupled receptors family 1 profile domain-containing protein</fullName>
    </recommendedName>
</protein>
<gene>
    <name evidence="13" type="ORF">DGAL_LOCUS6876</name>
</gene>
<keyword evidence="5 11" id="KW-1133">Transmembrane helix</keyword>
<evidence type="ECO:0000256" key="9">
    <source>
        <dbReference type="ARBA" id="ARBA00023224"/>
    </source>
</evidence>
<feature type="transmembrane region" description="Helical" evidence="11">
    <location>
        <begin position="82"/>
        <end position="102"/>
    </location>
</feature>
<keyword evidence="14" id="KW-1185">Reference proteome</keyword>
<organism evidence="13 14">
    <name type="scientific">Daphnia galeata</name>
    <dbReference type="NCBI Taxonomy" id="27404"/>
    <lineage>
        <taxon>Eukaryota</taxon>
        <taxon>Metazoa</taxon>
        <taxon>Ecdysozoa</taxon>
        <taxon>Arthropoda</taxon>
        <taxon>Crustacea</taxon>
        <taxon>Branchiopoda</taxon>
        <taxon>Diplostraca</taxon>
        <taxon>Cladocera</taxon>
        <taxon>Anomopoda</taxon>
        <taxon>Daphniidae</taxon>
        <taxon>Daphnia</taxon>
    </lineage>
</organism>
<sequence length="575" mass="62976">MEVVTRGTSLNLTKWDDTNSTSAIENATTEWPVLVEEKQNWDDGNPILALVLFSFCLATVLGNALVIAAVARERYLHTVTNYFIMSLAVADCLVGSIVMPFSAAVEMQSDRRWLFGRDLCDVWHSFDVLASTASILNLCVISMDRYWAITDPFTYPSRMTPKRAACFIALVWVCSSLISFPAIAWWRAVAVDLTHDSGKHLMSSSSTSNINERIHSMPDHCVFTDDIGYLVFSSTVSFYGPLSVMVFTYYRIYRAAVAQSRSLRLGIKQVVMASTGELGKGTGGGGSGSGSGGSGSAETVELLTLRIHRGGRAASDSRRCAAAAALLTYQAASRHQMAIDPSSTSSAAPSNNVLQIPDVSQPSTLKRQPTINRSSSFTAGSDDCRPFRFVVGGCEWRRWIGTIAHRQNEFESQIGKNRKGTKSGQDVGYRDGRVHRMLVAFLRHQFASCIHNPERVVTVVTWLGWINSGMNPVIYACWSRDFRRAFARILCGCCPRLFHRWKRHSAKSGSNNALNHHHNLVGGSATTATISSMSTGANSSSRPLSHSSIVLATPSPMTDSPTFTSLCHHSTSFPM</sequence>
<evidence type="ECO:0000256" key="4">
    <source>
        <dbReference type="ARBA" id="ARBA00022692"/>
    </source>
</evidence>
<dbReference type="GO" id="GO:0071880">
    <property type="term" value="P:adenylate cyclase-activating adrenergic receptor signaling pathway"/>
    <property type="evidence" value="ECO:0007669"/>
    <property type="project" value="TreeGrafter"/>
</dbReference>
<feature type="transmembrane region" description="Helical" evidence="11">
    <location>
        <begin position="227"/>
        <end position="250"/>
    </location>
</feature>
<dbReference type="PROSITE" id="PS50262">
    <property type="entry name" value="G_PROTEIN_RECEP_F1_2"/>
    <property type="match status" value="1"/>
</dbReference>
<evidence type="ECO:0000256" key="3">
    <source>
        <dbReference type="ARBA" id="ARBA00022475"/>
    </source>
</evidence>
<feature type="transmembrane region" description="Helical" evidence="11">
    <location>
        <begin position="47"/>
        <end position="70"/>
    </location>
</feature>
<dbReference type="InterPro" id="IPR017452">
    <property type="entry name" value="GPCR_Rhodpsn_7TM"/>
</dbReference>
<dbReference type="PANTHER" id="PTHR24248:SF185">
    <property type="entry name" value="DOPAMINE RECEPTOR 2"/>
    <property type="match status" value="1"/>
</dbReference>
<comment type="caution">
    <text evidence="13">The sequence shown here is derived from an EMBL/GenBank/DDBJ whole genome shotgun (WGS) entry which is preliminary data.</text>
</comment>
<name>A0A8J2RGN7_9CRUS</name>
<dbReference type="GO" id="GO:0043410">
    <property type="term" value="P:positive regulation of MAPK cascade"/>
    <property type="evidence" value="ECO:0007669"/>
    <property type="project" value="TreeGrafter"/>
</dbReference>
<reference evidence="13" key="1">
    <citation type="submission" date="2021-11" db="EMBL/GenBank/DDBJ databases">
        <authorList>
            <person name="Schell T."/>
        </authorList>
    </citation>
    <scope>NUCLEOTIDE SEQUENCE</scope>
    <source>
        <strain evidence="13">M5</strain>
    </source>
</reference>
<keyword evidence="6 10" id="KW-0297">G-protein coupled receptor</keyword>
<keyword evidence="3" id="KW-1003">Cell membrane</keyword>
<keyword evidence="8 10" id="KW-0675">Receptor</keyword>
<comment type="subcellular location">
    <subcellularLocation>
        <location evidence="1">Cell membrane</location>
        <topology evidence="1">Multi-pass membrane protein</topology>
    </subcellularLocation>
</comment>
<feature type="domain" description="G-protein coupled receptors family 1 profile" evidence="12">
    <location>
        <begin position="62"/>
        <end position="255"/>
    </location>
</feature>
<dbReference type="InterPro" id="IPR000276">
    <property type="entry name" value="GPCR_Rhodpsn"/>
</dbReference>
<dbReference type="PROSITE" id="PS00237">
    <property type="entry name" value="G_PROTEIN_RECEP_F1_1"/>
    <property type="match status" value="1"/>
</dbReference>
<evidence type="ECO:0000256" key="10">
    <source>
        <dbReference type="RuleBase" id="RU000688"/>
    </source>
</evidence>